<feature type="region of interest" description="Disordered" evidence="1">
    <location>
        <begin position="221"/>
        <end position="244"/>
    </location>
</feature>
<dbReference type="InterPro" id="IPR018800">
    <property type="entry name" value="PRCC"/>
</dbReference>
<dbReference type="AlphaFoldDB" id="A0A060T662"/>
<dbReference type="EMBL" id="HG937693">
    <property type="protein sequence ID" value="CDP34397.1"/>
    <property type="molecule type" value="Genomic_DNA"/>
</dbReference>
<dbReference type="GO" id="GO:0005634">
    <property type="term" value="C:nucleus"/>
    <property type="evidence" value="ECO:0007669"/>
    <property type="project" value="TreeGrafter"/>
</dbReference>
<protein>
    <submittedName>
        <fullName evidence="2">ARAD1C11396p</fullName>
    </submittedName>
</protein>
<proteinExistence type="predicted"/>
<feature type="region of interest" description="Disordered" evidence="1">
    <location>
        <begin position="1"/>
        <end position="125"/>
    </location>
</feature>
<sequence>MGLVEYNSDSEDGQDEQVFKQPPKVPLPKKRVDRGPRTFVVEKPVEKPAEAEEPQQPASILPSNKQSIASLLPPPKNRKAPRSKGEASAPLSHKRAVLGGGIQSTFDGEISAPTPSTSSADVSEAPIKRAKLIPASVLARQHKFGAVQSSQSSNDTKEDSISVPKTLDENLQPSYEPKGSPKVSRAPKRAPQLFSFDSCTPKKNNDKLQGDYEPVMIEKANKSDSRGMQPVQMAPANNQQETASGIDISRLENKRNRSDNVNVIDFNVDDFYKENAELRQQGMLQESKRPIHAVGGGRHQLNTLVENAKANKEGFEDMFAENRRKKAKYASQFGF</sequence>
<reference evidence="2" key="1">
    <citation type="submission" date="2014-02" db="EMBL/GenBank/DDBJ databases">
        <authorList>
            <person name="Genoscope - CEA"/>
        </authorList>
    </citation>
    <scope>NUCLEOTIDE SEQUENCE</scope>
    <source>
        <strain evidence="2">LS3</strain>
    </source>
</reference>
<dbReference type="Pfam" id="PF10253">
    <property type="entry name" value="PRCC"/>
    <property type="match status" value="1"/>
</dbReference>
<organism evidence="2">
    <name type="scientific">Blastobotrys adeninivorans</name>
    <name type="common">Yeast</name>
    <name type="synonym">Arxula adeninivorans</name>
    <dbReference type="NCBI Taxonomy" id="409370"/>
    <lineage>
        <taxon>Eukaryota</taxon>
        <taxon>Fungi</taxon>
        <taxon>Dikarya</taxon>
        <taxon>Ascomycota</taxon>
        <taxon>Saccharomycotina</taxon>
        <taxon>Dipodascomycetes</taxon>
        <taxon>Dipodascales</taxon>
        <taxon>Trichomonascaceae</taxon>
        <taxon>Blastobotrys</taxon>
    </lineage>
</organism>
<evidence type="ECO:0000256" key="1">
    <source>
        <dbReference type="SAM" id="MobiDB-lite"/>
    </source>
</evidence>
<feature type="region of interest" description="Disordered" evidence="1">
    <location>
        <begin position="144"/>
        <end position="209"/>
    </location>
</feature>
<reference evidence="2" key="2">
    <citation type="submission" date="2014-06" db="EMBL/GenBank/DDBJ databases">
        <title>The complete genome of Blastobotrys (Arxula) adeninivorans LS3 - a yeast of biotechnological interest.</title>
        <authorList>
            <person name="Kunze G."/>
            <person name="Gaillardin C."/>
            <person name="Czernicka M."/>
            <person name="Durrens P."/>
            <person name="Martin T."/>
            <person name="Boer E."/>
            <person name="Gabaldon T."/>
            <person name="Cruz J."/>
            <person name="Talla E."/>
            <person name="Marck C."/>
            <person name="Goffeau A."/>
            <person name="Barbe V."/>
            <person name="Baret P."/>
            <person name="Baronian K."/>
            <person name="Beier S."/>
            <person name="Bleykasten C."/>
            <person name="Bode R."/>
            <person name="Casaregola S."/>
            <person name="Despons L."/>
            <person name="Fairhead C."/>
            <person name="Giersberg M."/>
            <person name="Gierski P."/>
            <person name="Hahnel U."/>
            <person name="Hartmann A."/>
            <person name="Jankowska D."/>
            <person name="Jubin C."/>
            <person name="Jung P."/>
            <person name="Lafontaine I."/>
            <person name="Leh-Louis V."/>
            <person name="Lemaire M."/>
            <person name="Marcet-Houben M."/>
            <person name="Mascher M."/>
            <person name="Morel G."/>
            <person name="Richard G.-F."/>
            <person name="Riechen J."/>
            <person name="Sacerdot C."/>
            <person name="Sarkar A."/>
            <person name="Savel G."/>
            <person name="Schacherer J."/>
            <person name="Sherman D."/>
            <person name="Straub M.-L."/>
            <person name="Stein N."/>
            <person name="Thierry A."/>
            <person name="Trautwein-Schult A."/>
            <person name="Westhof E."/>
            <person name="Worch S."/>
            <person name="Dujon B."/>
            <person name="Souciet J.-L."/>
            <person name="Wincker P."/>
            <person name="Scholz U."/>
            <person name="Neuveglise N."/>
        </authorList>
    </citation>
    <scope>NUCLEOTIDE SEQUENCE</scope>
    <source>
        <strain evidence="2">LS3</strain>
    </source>
</reference>
<evidence type="ECO:0000313" key="2">
    <source>
        <dbReference type="EMBL" id="CDP34397.1"/>
    </source>
</evidence>
<dbReference type="PANTHER" id="PTHR13621:SF2">
    <property type="entry name" value="PROLINE-RICH PROTEIN PRCC"/>
    <property type="match status" value="1"/>
</dbReference>
<name>A0A060T662_BLAAD</name>
<accession>A0A060T662</accession>
<gene>
    <name evidence="2" type="ORF">GNLVRS02_ARAD1C11396g</name>
</gene>
<dbReference type="PANTHER" id="PTHR13621">
    <property type="entry name" value="PROLINE-RICH PROTEIN PRCC"/>
    <property type="match status" value="1"/>
</dbReference>